<dbReference type="EMBL" id="CP128399">
    <property type="protein sequence ID" value="WJW66769.1"/>
    <property type="molecule type" value="Genomic_DNA"/>
</dbReference>
<dbReference type="Proteomes" id="UP000521676">
    <property type="component" value="Unassembled WGS sequence"/>
</dbReference>
<evidence type="ECO:0000313" key="5">
    <source>
        <dbReference type="Proteomes" id="UP001431572"/>
    </source>
</evidence>
<evidence type="ECO:0000256" key="1">
    <source>
        <dbReference type="SAM" id="Phobius"/>
    </source>
</evidence>
<dbReference type="AlphaFoldDB" id="A0A8T7LVI8"/>
<sequence>MNKGDLDYSEYNKDESAEAMRDAAFARHLESDWRFEPNPENQARLRRKLMTGLAQTSARIERKGWLRLPALHGWQLATVALLFCTIATTLIVLVTVSVSSPTDNPTTVANIANQTLNSINDPANNKALSLQEATAQLGFKAIQPTYLPVGYSPDKASLYQPQVRNTPLRTLSPSIAPALQIKYKTNSANSPRLLEAYQSELIQNLPLQARERVTNMMFNMAGRTNKFNEQVVQGEVGFLIEDNNWKIGFGGRANTDKSDDASPLPLNGFPLNFYRNPQPAGGFLEYHAPDSVKATRALVWHRAGVVLVLVSDNNLPVEELQKIAESFQ</sequence>
<dbReference type="RefSeq" id="WP_341468662.1">
    <property type="nucleotide sequence ID" value="NZ_CP128399.1"/>
</dbReference>
<keyword evidence="1" id="KW-1133">Transmembrane helix</keyword>
<reference evidence="2 4" key="1">
    <citation type="submission" date="2020-06" db="EMBL/GenBank/DDBJ databases">
        <title>Anoxygenic phototrophic Chloroflexota member uses a Type I reaction center.</title>
        <authorList>
            <person name="Tsuji J.M."/>
            <person name="Shaw N.A."/>
            <person name="Nagashima S."/>
            <person name="Venkiteswaran J."/>
            <person name="Schiff S.L."/>
            <person name="Hanada S."/>
            <person name="Tank M."/>
            <person name="Neufeld J.D."/>
        </authorList>
    </citation>
    <scope>NUCLEOTIDE SEQUENCE [LARGE SCALE GENOMIC DNA]</scope>
    <source>
        <strain evidence="2">L227-S17</strain>
    </source>
</reference>
<evidence type="ECO:0000313" key="2">
    <source>
        <dbReference type="EMBL" id="NWJ44887.1"/>
    </source>
</evidence>
<evidence type="ECO:0008006" key="6">
    <source>
        <dbReference type="Google" id="ProtNLM"/>
    </source>
</evidence>
<reference evidence="3" key="2">
    <citation type="journal article" date="2024" name="Nature">
        <title>Anoxygenic phototroph of the Chloroflexota uses a type I reaction centre.</title>
        <authorList>
            <person name="Tsuji J.M."/>
            <person name="Shaw N.A."/>
            <person name="Nagashima S."/>
            <person name="Venkiteswaran J.J."/>
            <person name="Schiff S.L."/>
            <person name="Watanabe T."/>
            <person name="Fukui M."/>
            <person name="Hanada S."/>
            <person name="Tank M."/>
            <person name="Neufeld J.D."/>
        </authorList>
    </citation>
    <scope>NUCLEOTIDE SEQUENCE</scope>
    <source>
        <strain evidence="3">L227-S17</strain>
    </source>
</reference>
<feature type="transmembrane region" description="Helical" evidence="1">
    <location>
        <begin position="76"/>
        <end position="98"/>
    </location>
</feature>
<gene>
    <name evidence="2" type="ORF">HXX08_03325</name>
    <name evidence="3" type="ORF">OZ401_000013</name>
</gene>
<proteinExistence type="predicted"/>
<dbReference type="Proteomes" id="UP001431572">
    <property type="component" value="Chromosome 1"/>
</dbReference>
<name>A0A8T7LVI8_9CHLR</name>
<protein>
    <recommendedName>
        <fullName evidence="6">DUF4367 domain-containing protein</fullName>
    </recommendedName>
</protein>
<evidence type="ECO:0000313" key="3">
    <source>
        <dbReference type="EMBL" id="WJW66769.1"/>
    </source>
</evidence>
<dbReference type="EMBL" id="JACATZ010000001">
    <property type="protein sequence ID" value="NWJ44887.1"/>
    <property type="molecule type" value="Genomic_DNA"/>
</dbReference>
<keyword evidence="5" id="KW-1185">Reference proteome</keyword>
<organism evidence="2 4">
    <name type="scientific">Candidatus Chlorohelix allophototropha</name>
    <dbReference type="NCBI Taxonomy" id="3003348"/>
    <lineage>
        <taxon>Bacteria</taxon>
        <taxon>Bacillati</taxon>
        <taxon>Chloroflexota</taxon>
        <taxon>Chloroflexia</taxon>
        <taxon>Candidatus Chloroheliales</taxon>
        <taxon>Candidatus Chloroheliaceae</taxon>
        <taxon>Candidatus Chlorohelix</taxon>
    </lineage>
</organism>
<keyword evidence="1" id="KW-0812">Transmembrane</keyword>
<evidence type="ECO:0000313" key="4">
    <source>
        <dbReference type="Proteomes" id="UP000521676"/>
    </source>
</evidence>
<keyword evidence="1" id="KW-0472">Membrane</keyword>
<accession>A0A8T7LVI8</accession>